<gene>
    <name evidence="15" type="ORF">SAMN04487771_100480</name>
</gene>
<dbReference type="InterPro" id="IPR032524">
    <property type="entry name" value="ABC_tran_C"/>
</dbReference>
<dbReference type="STRING" id="1526.SAMN02910262_00444"/>
<dbReference type="GO" id="GO:0019843">
    <property type="term" value="F:rRNA binding"/>
    <property type="evidence" value="ECO:0007669"/>
    <property type="project" value="UniProtKB-KW"/>
</dbReference>
<dbReference type="SUPFAM" id="SSF52540">
    <property type="entry name" value="P-loop containing nucleoside triphosphate hydrolases"/>
    <property type="match status" value="2"/>
</dbReference>
<keyword evidence="16" id="KW-1185">Reference proteome</keyword>
<keyword evidence="11" id="KW-0648">Protein biosynthesis</keyword>
<dbReference type="FunFam" id="3.40.50.300:FF:000011">
    <property type="entry name" value="Putative ABC transporter ATP-binding component"/>
    <property type="match status" value="1"/>
</dbReference>
<evidence type="ECO:0000256" key="5">
    <source>
        <dbReference type="ARBA" id="ARBA00022737"/>
    </source>
</evidence>
<dbReference type="GO" id="GO:0006417">
    <property type="term" value="P:regulation of translation"/>
    <property type="evidence" value="ECO:0007669"/>
    <property type="project" value="UniProtKB-KW"/>
</dbReference>
<evidence type="ECO:0000256" key="7">
    <source>
        <dbReference type="ARBA" id="ARBA00022801"/>
    </source>
</evidence>
<dbReference type="PANTHER" id="PTHR42855:SF1">
    <property type="entry name" value="ABC TRANSPORTER DOMAIN-CONTAINING PROTEIN"/>
    <property type="match status" value="1"/>
</dbReference>
<evidence type="ECO:0000256" key="10">
    <source>
        <dbReference type="ARBA" id="ARBA00022884"/>
    </source>
</evidence>
<dbReference type="OrthoDB" id="9801441at2"/>
<dbReference type="Pfam" id="PF16326">
    <property type="entry name" value="ABC_tran_CTD"/>
    <property type="match status" value="1"/>
</dbReference>
<evidence type="ECO:0000256" key="3">
    <source>
        <dbReference type="ARBA" id="ARBA00022555"/>
    </source>
</evidence>
<evidence type="ECO:0000256" key="12">
    <source>
        <dbReference type="SAM" id="Coils"/>
    </source>
</evidence>
<keyword evidence="12" id="KW-0175">Coiled coil</keyword>
<dbReference type="Pfam" id="PF00005">
    <property type="entry name" value="ABC_tran"/>
    <property type="match status" value="2"/>
</dbReference>
<dbReference type="RefSeq" id="WP_074648500.1">
    <property type="nucleotide sequence ID" value="NZ_FOIL01000004.1"/>
</dbReference>
<dbReference type="InterPro" id="IPR003593">
    <property type="entry name" value="AAA+_ATPase"/>
</dbReference>
<dbReference type="GO" id="GO:0000049">
    <property type="term" value="F:tRNA binding"/>
    <property type="evidence" value="ECO:0007669"/>
    <property type="project" value="UniProtKB-KW"/>
</dbReference>
<dbReference type="Gene3D" id="3.40.50.300">
    <property type="entry name" value="P-loop containing nucleotide triphosphate hydrolases"/>
    <property type="match status" value="2"/>
</dbReference>
<accession>A0A1I0BJQ4</accession>
<dbReference type="EMBL" id="FOIL01000004">
    <property type="protein sequence ID" value="SET07240.1"/>
    <property type="molecule type" value="Genomic_DNA"/>
</dbReference>
<dbReference type="AlphaFoldDB" id="A0A1I0BJQ4"/>
<dbReference type="GO" id="GO:0005524">
    <property type="term" value="F:ATP binding"/>
    <property type="evidence" value="ECO:0007669"/>
    <property type="project" value="UniProtKB-KW"/>
</dbReference>
<dbReference type="GO" id="GO:0016887">
    <property type="term" value="F:ATP hydrolysis activity"/>
    <property type="evidence" value="ECO:0007669"/>
    <property type="project" value="InterPro"/>
</dbReference>
<organism evidence="15 16">
    <name type="scientific">[Clostridium] aminophilum</name>
    <dbReference type="NCBI Taxonomy" id="1526"/>
    <lineage>
        <taxon>Bacteria</taxon>
        <taxon>Bacillati</taxon>
        <taxon>Bacillota</taxon>
        <taxon>Clostridia</taxon>
        <taxon>Lachnospirales</taxon>
        <taxon>Lachnospiraceae</taxon>
    </lineage>
</organism>
<evidence type="ECO:0000313" key="16">
    <source>
        <dbReference type="Proteomes" id="UP000199820"/>
    </source>
</evidence>
<keyword evidence="9" id="KW-0810">Translation regulation</keyword>
<evidence type="ECO:0000256" key="8">
    <source>
        <dbReference type="ARBA" id="ARBA00022840"/>
    </source>
</evidence>
<dbReference type="eggNOG" id="COG0488">
    <property type="taxonomic scope" value="Bacteria"/>
</dbReference>
<keyword evidence="2" id="KW-0963">Cytoplasm</keyword>
<dbReference type="Gene3D" id="1.10.287.380">
    <property type="entry name" value="Valyl-tRNA synthetase, C-terminal domain"/>
    <property type="match status" value="1"/>
</dbReference>
<dbReference type="PROSITE" id="PS50893">
    <property type="entry name" value="ABC_TRANSPORTER_2"/>
    <property type="match status" value="2"/>
</dbReference>
<evidence type="ECO:0000256" key="2">
    <source>
        <dbReference type="ARBA" id="ARBA00022490"/>
    </source>
</evidence>
<dbReference type="FunFam" id="3.40.50.300:FF:000183">
    <property type="entry name" value="ABC transporter ATP-binding protein yjjK"/>
    <property type="match status" value="1"/>
</dbReference>
<feature type="domain" description="ABC transporter" evidence="14">
    <location>
        <begin position="283"/>
        <end position="501"/>
    </location>
</feature>
<comment type="similarity">
    <text evidence="1">Belongs to the ABC transporter superfamily. ABCF family. Translational throttle EttA subfamily.</text>
</comment>
<feature type="region of interest" description="Disordered" evidence="13">
    <location>
        <begin position="498"/>
        <end position="549"/>
    </location>
</feature>
<dbReference type="InterPro" id="IPR032781">
    <property type="entry name" value="ABC_tran_Xtn"/>
</dbReference>
<keyword evidence="8 15" id="KW-0067">ATP-binding</keyword>
<dbReference type="PROSITE" id="PS00211">
    <property type="entry name" value="ABC_TRANSPORTER_1"/>
    <property type="match status" value="1"/>
</dbReference>
<keyword evidence="10" id="KW-0694">RNA-binding</keyword>
<reference evidence="15 16" key="1">
    <citation type="submission" date="2016-10" db="EMBL/GenBank/DDBJ databases">
        <authorList>
            <person name="de Groot N.N."/>
        </authorList>
    </citation>
    <scope>NUCLEOTIDE SEQUENCE [LARGE SCALE GENOMIC DNA]</scope>
    <source>
        <strain evidence="15 16">KH1P1</strain>
    </source>
</reference>
<proteinExistence type="inferred from homology"/>
<evidence type="ECO:0000259" key="14">
    <source>
        <dbReference type="PROSITE" id="PS50893"/>
    </source>
</evidence>
<dbReference type="InterPro" id="IPR051309">
    <property type="entry name" value="ABCF_ATPase"/>
</dbReference>
<evidence type="ECO:0000256" key="13">
    <source>
        <dbReference type="SAM" id="MobiDB-lite"/>
    </source>
</evidence>
<evidence type="ECO:0000313" key="15">
    <source>
        <dbReference type="EMBL" id="SET07240.1"/>
    </source>
</evidence>
<evidence type="ECO:0000256" key="4">
    <source>
        <dbReference type="ARBA" id="ARBA00022730"/>
    </source>
</evidence>
<dbReference type="InterPro" id="IPR003439">
    <property type="entry name" value="ABC_transporter-like_ATP-bd"/>
</dbReference>
<dbReference type="InterPro" id="IPR027417">
    <property type="entry name" value="P-loop_NTPase"/>
</dbReference>
<evidence type="ECO:0000256" key="6">
    <source>
        <dbReference type="ARBA" id="ARBA00022741"/>
    </source>
</evidence>
<dbReference type="InterPro" id="IPR017871">
    <property type="entry name" value="ABC_transporter-like_CS"/>
</dbReference>
<protein>
    <submittedName>
        <fullName evidence="15">ATP-binding cassette, subfamily F, uup</fullName>
    </submittedName>
</protein>
<feature type="compositionally biased region" description="Low complexity" evidence="13">
    <location>
        <begin position="502"/>
        <end position="519"/>
    </location>
</feature>
<dbReference type="GO" id="GO:0003677">
    <property type="term" value="F:DNA binding"/>
    <property type="evidence" value="ECO:0007669"/>
    <property type="project" value="InterPro"/>
</dbReference>
<dbReference type="PANTHER" id="PTHR42855">
    <property type="entry name" value="ABC TRANSPORTER ATP-BINDING SUBUNIT"/>
    <property type="match status" value="1"/>
</dbReference>
<dbReference type="Pfam" id="PF12848">
    <property type="entry name" value="ABC_tran_Xtn"/>
    <property type="match status" value="1"/>
</dbReference>
<dbReference type="InterPro" id="IPR037118">
    <property type="entry name" value="Val-tRNA_synth_C_sf"/>
</dbReference>
<keyword evidence="6" id="KW-0547">Nucleotide-binding</keyword>
<dbReference type="GO" id="GO:0006412">
    <property type="term" value="P:translation"/>
    <property type="evidence" value="ECO:0007669"/>
    <property type="project" value="UniProtKB-KW"/>
</dbReference>
<dbReference type="SMART" id="SM00382">
    <property type="entry name" value="AAA"/>
    <property type="match status" value="2"/>
</dbReference>
<evidence type="ECO:0000256" key="9">
    <source>
        <dbReference type="ARBA" id="ARBA00022845"/>
    </source>
</evidence>
<feature type="coiled-coil region" evidence="12">
    <location>
        <begin position="554"/>
        <end position="605"/>
    </location>
</feature>
<feature type="domain" description="ABC transporter" evidence="14">
    <location>
        <begin position="4"/>
        <end position="219"/>
    </location>
</feature>
<keyword evidence="7" id="KW-0378">Hydrolase</keyword>
<keyword evidence="5" id="KW-0677">Repeat</keyword>
<sequence>MNILNLERISKSFENRVLLDQVTVGISDRDRIGVIGVNGTGKSTLLAIAAGALEPDEGQTVRGREIRISYLSQNPDFDPDHNVVENVAAMVYGNDQIYHQNGEIKAMLARFGIDNPEADPRTLSGGQRKRAALAAALLTPCDLLILDEPTNHLDNEMIEWLQDYLQHYRGAILMVTHDRYFLDMVTTEILEIDHGKTYRYETNYSGYLELKQQRLEYAEAAERKMATLYRKDLAWIQRGARARSTKQKAHIARFEALRDRDKIVIDREVEINSLQSRLGNKTIELKNVSKSYGGRTLFRDFSYTFLKNDRIGIIGPNGCGKSTLMKTIVGLVPPDAGTIDIGQTVHVGYFSQEAEMPDGDMRVIDYVKETAEFIRTKDGLTSASAMCEKFLFDSNMQYTPVSKLSGGERRRLYLLRILMEAPNVLILDEPTNDLDIATLRVLEDYLDGFSGIVIAVSHDRYFLDRVVTRIFAFSPDGILRQNEGGYEEYRERMLMEAEDSAAGKAAAGKTGPGGKTTPAEGEDHPAPQGNTRSTWKDRSAQPKKKLSFKEQREYDTIEDEIDSLTRKSEELDRAILKAASDFVELNRLTKEKAETDELLEAKMERFIELQDMVDALGG</sequence>
<evidence type="ECO:0000256" key="11">
    <source>
        <dbReference type="ARBA" id="ARBA00022917"/>
    </source>
</evidence>
<evidence type="ECO:0000256" key="1">
    <source>
        <dbReference type="ARBA" id="ARBA00005868"/>
    </source>
</evidence>
<keyword evidence="3" id="KW-0820">tRNA-binding</keyword>
<dbReference type="Proteomes" id="UP000199820">
    <property type="component" value="Unassembled WGS sequence"/>
</dbReference>
<name>A0A1I0BJQ4_9FIRM</name>
<dbReference type="CDD" id="cd03221">
    <property type="entry name" value="ABCF_EF-3"/>
    <property type="match status" value="2"/>
</dbReference>
<keyword evidence="4" id="KW-0699">rRNA-binding</keyword>